<dbReference type="GO" id="GO:0005524">
    <property type="term" value="F:ATP binding"/>
    <property type="evidence" value="ECO:0007669"/>
    <property type="project" value="UniProtKB-KW"/>
</dbReference>
<dbReference type="AlphaFoldDB" id="A0AAW4L821"/>
<keyword evidence="2" id="KW-0067">ATP-binding</keyword>
<dbReference type="PANTHER" id="PTHR43384:SF6">
    <property type="entry name" value="SEPTUM SITE-DETERMINING PROTEIN MIND HOMOLOG, CHLOROPLASTIC"/>
    <property type="match status" value="1"/>
</dbReference>
<reference evidence="4 5" key="1">
    <citation type="submission" date="2021-05" db="EMBL/GenBank/DDBJ databases">
        <title>The draft genome of Geobacter pelophilus DSM 12255.</title>
        <authorList>
            <person name="Xu Z."/>
            <person name="Masuda Y."/>
            <person name="Itoh H."/>
            <person name="Senoo K."/>
        </authorList>
    </citation>
    <scope>NUCLEOTIDE SEQUENCE [LARGE SCALE GENOMIC DNA]</scope>
    <source>
        <strain evidence="4 5">DSM 12255</strain>
    </source>
</reference>
<organism evidence="4 5">
    <name type="scientific">Geoanaerobacter pelophilus</name>
    <dbReference type="NCBI Taxonomy" id="60036"/>
    <lineage>
        <taxon>Bacteria</taxon>
        <taxon>Pseudomonadati</taxon>
        <taxon>Thermodesulfobacteriota</taxon>
        <taxon>Desulfuromonadia</taxon>
        <taxon>Geobacterales</taxon>
        <taxon>Geobacteraceae</taxon>
        <taxon>Geoanaerobacter</taxon>
    </lineage>
</organism>
<dbReference type="PANTHER" id="PTHR43384">
    <property type="entry name" value="SEPTUM SITE-DETERMINING PROTEIN MIND HOMOLOG, CHLOROPLASTIC-RELATED"/>
    <property type="match status" value="1"/>
</dbReference>
<dbReference type="GO" id="GO:0005829">
    <property type="term" value="C:cytosol"/>
    <property type="evidence" value="ECO:0007669"/>
    <property type="project" value="TreeGrafter"/>
</dbReference>
<dbReference type="GO" id="GO:0009898">
    <property type="term" value="C:cytoplasmic side of plasma membrane"/>
    <property type="evidence" value="ECO:0007669"/>
    <property type="project" value="TreeGrafter"/>
</dbReference>
<evidence type="ECO:0000256" key="2">
    <source>
        <dbReference type="ARBA" id="ARBA00022840"/>
    </source>
</evidence>
<dbReference type="GO" id="GO:0051782">
    <property type="term" value="P:negative regulation of cell division"/>
    <property type="evidence" value="ECO:0007669"/>
    <property type="project" value="TreeGrafter"/>
</dbReference>
<dbReference type="Gene3D" id="3.40.50.300">
    <property type="entry name" value="P-loop containing nucleotide triphosphate hydrolases"/>
    <property type="match status" value="1"/>
</dbReference>
<accession>A0AAW4L821</accession>
<feature type="domain" description="CobQ/CobB/MinD/ParA nucleotide binding" evidence="3">
    <location>
        <begin position="11"/>
        <end position="234"/>
    </location>
</feature>
<dbReference type="InterPro" id="IPR002586">
    <property type="entry name" value="CobQ/CobB/MinD/ParA_Nub-bd_dom"/>
</dbReference>
<dbReference type="Proteomes" id="UP000811899">
    <property type="component" value="Unassembled WGS sequence"/>
</dbReference>
<evidence type="ECO:0000313" key="5">
    <source>
        <dbReference type="Proteomes" id="UP000811899"/>
    </source>
</evidence>
<dbReference type="PIRSF" id="PIRSF005647">
    <property type="entry name" value="CooC"/>
    <property type="match status" value="1"/>
</dbReference>
<comment type="caution">
    <text evidence="4">The sequence shown here is derived from an EMBL/GenBank/DDBJ whole genome shotgun (WGS) entry which is preliminary data.</text>
</comment>
<evidence type="ECO:0000256" key="1">
    <source>
        <dbReference type="ARBA" id="ARBA00022741"/>
    </source>
</evidence>
<dbReference type="GO" id="GO:0016887">
    <property type="term" value="F:ATP hydrolysis activity"/>
    <property type="evidence" value="ECO:0007669"/>
    <property type="project" value="TreeGrafter"/>
</dbReference>
<name>A0AAW4L821_9BACT</name>
<dbReference type="EMBL" id="JAHCVJ010000002">
    <property type="protein sequence ID" value="MBT0664179.1"/>
    <property type="molecule type" value="Genomic_DNA"/>
</dbReference>
<dbReference type="InterPro" id="IPR050625">
    <property type="entry name" value="ParA/MinD_ATPase"/>
</dbReference>
<keyword evidence="1" id="KW-0547">Nucleotide-binding</keyword>
<proteinExistence type="predicted"/>
<evidence type="ECO:0000259" key="3">
    <source>
        <dbReference type="Pfam" id="PF01656"/>
    </source>
</evidence>
<protein>
    <submittedName>
        <fullName evidence="4">AAA family ATPase</fullName>
    </submittedName>
</protein>
<dbReference type="Pfam" id="PF01656">
    <property type="entry name" value="CbiA"/>
    <property type="match status" value="1"/>
</dbReference>
<keyword evidence="5" id="KW-1185">Reference proteome</keyword>
<dbReference type="InterPro" id="IPR014433">
    <property type="entry name" value="CooC"/>
</dbReference>
<gene>
    <name evidence="4" type="ORF">KI809_07675</name>
</gene>
<dbReference type="RefSeq" id="WP_214170942.1">
    <property type="nucleotide sequence ID" value="NZ_JAHCVJ010000002.1"/>
</dbReference>
<evidence type="ECO:0000313" key="4">
    <source>
        <dbReference type="EMBL" id="MBT0664179.1"/>
    </source>
</evidence>
<dbReference type="SUPFAM" id="SSF52540">
    <property type="entry name" value="P-loop containing nucleoside triphosphate hydrolases"/>
    <property type="match status" value="1"/>
</dbReference>
<sequence>MCQPQQEGLRVVITGKGGVGKTTLTSCLATVLAANGINVLAVDEDPQMNLPNALGLAADAASRIVPLNRHADYIEEKTGIRPGRSGWGAMFKLNPDVDDVVERFGLKIRDNLNLLVMGTVKQAGGGCLCAENVLLDATIRHLALRRNDVILLDTQAGMEHFGRSLAKGFGQCLVVADNTFNSLSVACHSASLARETGIPLVFLVINRIAPDGNAKLERFQQENGCRLDEVFDAIVELPAEPRLESLDPDVTRIMAEQESRYAAAVTRLASLLNAPPCSCSSSAATHHHAH</sequence>
<dbReference type="InterPro" id="IPR027417">
    <property type="entry name" value="P-loop_NTPase"/>
</dbReference>
<dbReference type="FunFam" id="3.40.50.300:FF:001573">
    <property type="entry name" value="Carbon monoxide dehydrogenase accessory protein CooC"/>
    <property type="match status" value="1"/>
</dbReference>